<dbReference type="InterPro" id="IPR002305">
    <property type="entry name" value="aa-tRNA-synth_Ic"/>
</dbReference>
<evidence type="ECO:0000256" key="9">
    <source>
        <dbReference type="ARBA" id="ARBA00023128"/>
    </source>
</evidence>
<dbReference type="Pfam" id="PF00579">
    <property type="entry name" value="tRNA-synt_1b"/>
    <property type="match status" value="1"/>
</dbReference>
<feature type="domain" description="Tyrosyl-tRNA synthetase C-terminal" evidence="13">
    <location>
        <begin position="439"/>
        <end position="563"/>
    </location>
</feature>
<reference evidence="14" key="1">
    <citation type="journal article" date="2023" name="Mol. Phylogenet. Evol.">
        <title>Genome-scale phylogeny and comparative genomics of the fungal order Sordariales.</title>
        <authorList>
            <person name="Hensen N."/>
            <person name="Bonometti L."/>
            <person name="Westerberg I."/>
            <person name="Brannstrom I.O."/>
            <person name="Guillou S."/>
            <person name="Cros-Aarteil S."/>
            <person name="Calhoun S."/>
            <person name="Haridas S."/>
            <person name="Kuo A."/>
            <person name="Mondo S."/>
            <person name="Pangilinan J."/>
            <person name="Riley R."/>
            <person name="LaButti K."/>
            <person name="Andreopoulos B."/>
            <person name="Lipzen A."/>
            <person name="Chen C."/>
            <person name="Yan M."/>
            <person name="Daum C."/>
            <person name="Ng V."/>
            <person name="Clum A."/>
            <person name="Steindorff A."/>
            <person name="Ohm R.A."/>
            <person name="Martin F."/>
            <person name="Silar P."/>
            <person name="Natvig D.O."/>
            <person name="Lalanne C."/>
            <person name="Gautier V."/>
            <person name="Ament-Velasquez S.L."/>
            <person name="Kruys A."/>
            <person name="Hutchinson M.I."/>
            <person name="Powell A.J."/>
            <person name="Barry K."/>
            <person name="Miller A.N."/>
            <person name="Grigoriev I.V."/>
            <person name="Debuchy R."/>
            <person name="Gladieux P."/>
            <person name="Hiltunen Thoren M."/>
            <person name="Johannesson H."/>
        </authorList>
    </citation>
    <scope>NUCLEOTIDE SEQUENCE</scope>
    <source>
        <strain evidence="14">CBS 990.96</strain>
    </source>
</reference>
<dbReference type="GO" id="GO:0005829">
    <property type="term" value="C:cytosol"/>
    <property type="evidence" value="ECO:0007669"/>
    <property type="project" value="TreeGrafter"/>
</dbReference>
<dbReference type="InterPro" id="IPR024088">
    <property type="entry name" value="Tyr-tRNA-ligase_bac-type"/>
</dbReference>
<evidence type="ECO:0000313" key="14">
    <source>
        <dbReference type="EMBL" id="KAK4228521.1"/>
    </source>
</evidence>
<evidence type="ECO:0000256" key="5">
    <source>
        <dbReference type="ARBA" id="ARBA00022741"/>
    </source>
</evidence>
<dbReference type="NCBIfam" id="TIGR00234">
    <property type="entry name" value="tyrS"/>
    <property type="match status" value="1"/>
</dbReference>
<evidence type="ECO:0000256" key="11">
    <source>
        <dbReference type="ARBA" id="ARBA00048248"/>
    </source>
</evidence>
<evidence type="ECO:0000259" key="13">
    <source>
        <dbReference type="Pfam" id="PF16714"/>
    </source>
</evidence>
<dbReference type="Pfam" id="PF16714">
    <property type="entry name" value="TyrRSs_C"/>
    <property type="match status" value="1"/>
</dbReference>
<accession>A0AAN7BS85</accession>
<organism evidence="14 15">
    <name type="scientific">Podospora fimiseda</name>
    <dbReference type="NCBI Taxonomy" id="252190"/>
    <lineage>
        <taxon>Eukaryota</taxon>
        <taxon>Fungi</taxon>
        <taxon>Dikarya</taxon>
        <taxon>Ascomycota</taxon>
        <taxon>Pezizomycotina</taxon>
        <taxon>Sordariomycetes</taxon>
        <taxon>Sordariomycetidae</taxon>
        <taxon>Sordariales</taxon>
        <taxon>Podosporaceae</taxon>
        <taxon>Podospora</taxon>
    </lineage>
</organism>
<dbReference type="GO" id="GO:0003723">
    <property type="term" value="F:RNA binding"/>
    <property type="evidence" value="ECO:0007669"/>
    <property type="project" value="InterPro"/>
</dbReference>
<evidence type="ECO:0000256" key="1">
    <source>
        <dbReference type="ARBA" id="ARBA00004305"/>
    </source>
</evidence>
<evidence type="ECO:0000256" key="4">
    <source>
        <dbReference type="ARBA" id="ARBA00022664"/>
    </source>
</evidence>
<dbReference type="InterPro" id="IPR032005">
    <property type="entry name" value="TyrRSs_C"/>
</dbReference>
<dbReference type="Gene3D" id="1.10.240.10">
    <property type="entry name" value="Tyrosyl-Transfer RNA Synthetase"/>
    <property type="match status" value="1"/>
</dbReference>
<dbReference type="PRINTS" id="PR01040">
    <property type="entry name" value="TRNASYNTHTYR"/>
</dbReference>
<dbReference type="PROSITE" id="PS00178">
    <property type="entry name" value="AA_TRNA_LIGASE_I"/>
    <property type="match status" value="1"/>
</dbReference>
<keyword evidence="7 12" id="KW-0648">Protein biosynthesis</keyword>
<keyword evidence="3 12" id="KW-0436">Ligase</keyword>
<dbReference type="GO" id="GO:0004831">
    <property type="term" value="F:tyrosine-tRNA ligase activity"/>
    <property type="evidence" value="ECO:0007669"/>
    <property type="project" value="UniProtKB-EC"/>
</dbReference>
<dbReference type="PANTHER" id="PTHR11766">
    <property type="entry name" value="TYROSYL-TRNA SYNTHETASE"/>
    <property type="match status" value="1"/>
</dbReference>
<dbReference type="InterPro" id="IPR001412">
    <property type="entry name" value="aa-tRNA-synth_I_CS"/>
</dbReference>
<dbReference type="GO" id="GO:0006397">
    <property type="term" value="P:mRNA processing"/>
    <property type="evidence" value="ECO:0007669"/>
    <property type="project" value="UniProtKB-KW"/>
</dbReference>
<comment type="catalytic activity">
    <reaction evidence="11 12">
        <text>tRNA(Tyr) + L-tyrosine + ATP = L-tyrosyl-tRNA(Tyr) + AMP + diphosphate + H(+)</text>
        <dbReference type="Rhea" id="RHEA:10220"/>
        <dbReference type="Rhea" id="RHEA-COMP:9706"/>
        <dbReference type="Rhea" id="RHEA-COMP:9707"/>
        <dbReference type="ChEBI" id="CHEBI:15378"/>
        <dbReference type="ChEBI" id="CHEBI:30616"/>
        <dbReference type="ChEBI" id="CHEBI:33019"/>
        <dbReference type="ChEBI" id="CHEBI:58315"/>
        <dbReference type="ChEBI" id="CHEBI:78442"/>
        <dbReference type="ChEBI" id="CHEBI:78536"/>
        <dbReference type="ChEBI" id="CHEBI:456215"/>
        <dbReference type="EC" id="6.1.1.1"/>
    </reaction>
</comment>
<dbReference type="InterPro" id="IPR036986">
    <property type="entry name" value="S4_RNA-bd_sf"/>
</dbReference>
<reference evidence="14" key="2">
    <citation type="submission" date="2023-05" db="EMBL/GenBank/DDBJ databases">
        <authorList>
            <consortium name="Lawrence Berkeley National Laboratory"/>
            <person name="Steindorff A."/>
            <person name="Hensen N."/>
            <person name="Bonometti L."/>
            <person name="Westerberg I."/>
            <person name="Brannstrom I.O."/>
            <person name="Guillou S."/>
            <person name="Cros-Aarteil S."/>
            <person name="Calhoun S."/>
            <person name="Haridas S."/>
            <person name="Kuo A."/>
            <person name="Mondo S."/>
            <person name="Pangilinan J."/>
            <person name="Riley R."/>
            <person name="Labutti K."/>
            <person name="Andreopoulos B."/>
            <person name="Lipzen A."/>
            <person name="Chen C."/>
            <person name="Yanf M."/>
            <person name="Daum C."/>
            <person name="Ng V."/>
            <person name="Clum A."/>
            <person name="Ohm R."/>
            <person name="Martin F."/>
            <person name="Silar P."/>
            <person name="Natvig D."/>
            <person name="Lalanne C."/>
            <person name="Gautier V."/>
            <person name="Ament-Velasquez S.L."/>
            <person name="Kruys A."/>
            <person name="Hutchinson M.I."/>
            <person name="Powell A.J."/>
            <person name="Barry K."/>
            <person name="Miller A.N."/>
            <person name="Grigoriev I.V."/>
            <person name="Debuchy R."/>
            <person name="Gladieux P."/>
            <person name="Thoren M.H."/>
            <person name="Johannesson H."/>
        </authorList>
    </citation>
    <scope>NUCLEOTIDE SEQUENCE</scope>
    <source>
        <strain evidence="14">CBS 990.96</strain>
    </source>
</reference>
<keyword evidence="4" id="KW-0507">mRNA processing</keyword>
<dbReference type="InterPro" id="IPR002307">
    <property type="entry name" value="Tyr-tRNA-ligase"/>
</dbReference>
<dbReference type="GO" id="GO:0005759">
    <property type="term" value="C:mitochondrial matrix"/>
    <property type="evidence" value="ECO:0007669"/>
    <property type="project" value="UniProtKB-SubCell"/>
</dbReference>
<evidence type="ECO:0000256" key="7">
    <source>
        <dbReference type="ARBA" id="ARBA00022917"/>
    </source>
</evidence>
<keyword evidence="15" id="KW-1185">Reference proteome</keyword>
<dbReference type="SUPFAM" id="SSF52374">
    <property type="entry name" value="Nucleotidylyl transferase"/>
    <property type="match status" value="1"/>
</dbReference>
<dbReference type="InterPro" id="IPR014729">
    <property type="entry name" value="Rossmann-like_a/b/a_fold"/>
</dbReference>
<dbReference type="EMBL" id="MU865317">
    <property type="protein sequence ID" value="KAK4228521.1"/>
    <property type="molecule type" value="Genomic_DNA"/>
</dbReference>
<dbReference type="Gene3D" id="3.10.290.10">
    <property type="entry name" value="RNA-binding S4 domain"/>
    <property type="match status" value="1"/>
</dbReference>
<dbReference type="CDD" id="cd00805">
    <property type="entry name" value="TyrRS_core"/>
    <property type="match status" value="1"/>
</dbReference>
<evidence type="ECO:0000313" key="15">
    <source>
        <dbReference type="Proteomes" id="UP001301958"/>
    </source>
</evidence>
<dbReference type="GO" id="GO:0005524">
    <property type="term" value="F:ATP binding"/>
    <property type="evidence" value="ECO:0007669"/>
    <property type="project" value="UniProtKB-KW"/>
</dbReference>
<evidence type="ECO:0000256" key="6">
    <source>
        <dbReference type="ARBA" id="ARBA00022840"/>
    </source>
</evidence>
<sequence length="657" mass="74520">MVLGSGLLSNRGSICRRCLLTAEVLVRGPSYVQNRGIRTYGLKYTKKLDDAAAEWAKRAELIKKGKLQNTFDMLEERGYIKDIAGSKETLRELYRVKRVGAYVGIDPTADSLHVGHLLPLMPLFWMYMNGYKAFSLIGGATVKVGDPTGRLKSRDPITPSDLTMNMTKMHYQVKKLWVNVEDIARYHGYEKDWAWRRALVNNNTWWNALPMLDVLKRIGHSVRIGPMLSRDTVKNKMEIGDGVSFAEFTYPIMQGWDWWTMFQANDIQLQIGGSDQYGNIVAGMDIVKAARDNEPHPAKKIPRWSELDDPYGFTVPLLTDGSGVKFGKSAGNAVWLDKFKTSVFDFYGYFVRKPDSEMEQLLKLFTFQPLDKIKEVMTKHVEKPEERHAQHFLAFEVTRLVHGVADANAAQLEHRTMYGKRSFQTLPVDQYAAADSQTTLNNAPRIDMILPKSLIMGKSISRILYAAGLVKSTSEGQRVAVQKAAYIGGMPGGKREMTPEARAMNPAALTFTPVQLWYPQDTQNYLIDGKILILRRGKHNIRVIEVVSDEEYEKSGQSYPGQPYTGAVRQLHQQLLRLKRGEASVDEVKTYLGKDAEETDAAAPMIKFPDQKNRHTRNLEYRIEQLLTKKEAEEAKKLVLKDVEEGDESKKDPTKDQ</sequence>
<name>A0AAN7BS85_9PEZI</name>
<evidence type="ECO:0000256" key="10">
    <source>
        <dbReference type="ARBA" id="ARBA00023146"/>
    </source>
</evidence>
<keyword evidence="8" id="KW-0809">Transit peptide</keyword>
<evidence type="ECO:0000256" key="12">
    <source>
        <dbReference type="RuleBase" id="RU361234"/>
    </source>
</evidence>
<evidence type="ECO:0000256" key="8">
    <source>
        <dbReference type="ARBA" id="ARBA00022946"/>
    </source>
</evidence>
<evidence type="ECO:0000256" key="3">
    <source>
        <dbReference type="ARBA" id="ARBA00022598"/>
    </source>
</evidence>
<proteinExistence type="inferred from homology"/>
<dbReference type="GO" id="GO:0006437">
    <property type="term" value="P:tyrosyl-tRNA aminoacylation"/>
    <property type="evidence" value="ECO:0007669"/>
    <property type="project" value="InterPro"/>
</dbReference>
<dbReference type="FunFam" id="1.10.240.10:FF:000001">
    <property type="entry name" value="Tyrosine--tRNA ligase"/>
    <property type="match status" value="1"/>
</dbReference>
<dbReference type="AlphaFoldDB" id="A0AAN7BS85"/>
<comment type="subcellular location">
    <subcellularLocation>
        <location evidence="1">Mitochondrion matrix</location>
    </subcellularLocation>
</comment>
<dbReference type="EC" id="6.1.1.1" evidence="12"/>
<dbReference type="FunFam" id="3.40.50.620:FF:000227">
    <property type="entry name" value="Tyrosine--tRNA ligase"/>
    <property type="match status" value="1"/>
</dbReference>
<keyword evidence="10 12" id="KW-0030">Aminoacyl-tRNA synthetase</keyword>
<evidence type="ECO:0000256" key="2">
    <source>
        <dbReference type="ARBA" id="ARBA00005594"/>
    </source>
</evidence>
<keyword evidence="6 12" id="KW-0067">ATP-binding</keyword>
<comment type="caution">
    <text evidence="14">The sequence shown here is derived from an EMBL/GenBank/DDBJ whole genome shotgun (WGS) entry which is preliminary data.</text>
</comment>
<protein>
    <recommendedName>
        <fullName evidence="12">Tyrosine--tRNA ligase</fullName>
        <ecNumber evidence="12">6.1.1.1</ecNumber>
    </recommendedName>
    <alternativeName>
        <fullName evidence="12">Tyrosyl-tRNA synthetase</fullName>
    </alternativeName>
</protein>
<dbReference type="PANTHER" id="PTHR11766:SF0">
    <property type="entry name" value="TYROSINE--TRNA LIGASE, MITOCHONDRIAL"/>
    <property type="match status" value="1"/>
</dbReference>
<comment type="similarity">
    <text evidence="2 12">Belongs to the class-I aminoacyl-tRNA synthetase family.</text>
</comment>
<dbReference type="Proteomes" id="UP001301958">
    <property type="component" value="Unassembled WGS sequence"/>
</dbReference>
<keyword evidence="9" id="KW-0496">Mitochondrion</keyword>
<dbReference type="Gene3D" id="3.40.50.620">
    <property type="entry name" value="HUPs"/>
    <property type="match status" value="1"/>
</dbReference>
<gene>
    <name evidence="14" type="ORF">QBC38DRAFT_474606</name>
</gene>
<keyword evidence="5 12" id="KW-0547">Nucleotide-binding</keyword>